<sequence>MASPAMEQAVAMPEILECVFNFIETDYLALWAALQVNKLWFDCATDSLWKRASVVDLADVAKDRQQIYAAKIESAKISRSEEDLHRAFNDLSFDKLVDVEIGSKGGKEVPLQQYFRPRLETLRFNCGLLTGDTLSHIQATCWRLKDISISCPGSQITPEMMVDFISGCESLESVSLGFETSNLTSNQLLHHLASRPNLTKLSFDRSLEPALISEIAEATSGQPFPALRSLSITEPLPSASGVLLAGLLPQITIIDLRFKDSENDVLGSTASIRDLHHMNFLFYNEPTFSAGQLLSLKSHRNLESLNLRPDGGKMYAPDFTDADFRQLTSQLPNLRNLWFEVECDLTTASLAFLSNQCRTIEQIDLPQQFNWDALLSLADPSSALFPNLTKLILGGMISNDRTNKSTSNS</sequence>
<dbReference type="GO" id="GO:0031146">
    <property type="term" value="P:SCF-dependent proteasomal ubiquitin-dependent protein catabolic process"/>
    <property type="evidence" value="ECO:0007669"/>
    <property type="project" value="TreeGrafter"/>
</dbReference>
<dbReference type="InterPro" id="IPR032675">
    <property type="entry name" value="LRR_dom_sf"/>
</dbReference>
<dbReference type="PANTHER" id="PTHR13318">
    <property type="entry name" value="PARTNER OF PAIRED, ISOFORM B-RELATED"/>
    <property type="match status" value="1"/>
</dbReference>
<protein>
    <recommendedName>
        <fullName evidence="2">F-box domain-containing protein</fullName>
    </recommendedName>
</protein>
<accession>A0A0B7KM06</accession>
<dbReference type="SUPFAM" id="SSF52047">
    <property type="entry name" value="RNI-like"/>
    <property type="match status" value="1"/>
</dbReference>
<proteinExistence type="predicted"/>
<name>A0A0B7KM06_BIOOC</name>
<dbReference type="EMBL" id="CDPU01000056">
    <property type="protein sequence ID" value="CEO55756.1"/>
    <property type="molecule type" value="Genomic_DNA"/>
</dbReference>
<evidence type="ECO:0008006" key="2">
    <source>
        <dbReference type="Google" id="ProtNLM"/>
    </source>
</evidence>
<reference evidence="1" key="1">
    <citation type="submission" date="2015-01" db="EMBL/GenBank/DDBJ databases">
        <authorList>
            <person name="Durling Mikael"/>
        </authorList>
    </citation>
    <scope>NUCLEOTIDE SEQUENCE</scope>
</reference>
<organism evidence="1">
    <name type="scientific">Bionectria ochroleuca</name>
    <name type="common">Gliocladium roseum</name>
    <dbReference type="NCBI Taxonomy" id="29856"/>
    <lineage>
        <taxon>Eukaryota</taxon>
        <taxon>Fungi</taxon>
        <taxon>Dikarya</taxon>
        <taxon>Ascomycota</taxon>
        <taxon>Pezizomycotina</taxon>
        <taxon>Sordariomycetes</taxon>
        <taxon>Hypocreomycetidae</taxon>
        <taxon>Hypocreales</taxon>
        <taxon>Bionectriaceae</taxon>
        <taxon>Clonostachys</taxon>
    </lineage>
</organism>
<dbReference type="GO" id="GO:0019005">
    <property type="term" value="C:SCF ubiquitin ligase complex"/>
    <property type="evidence" value="ECO:0007669"/>
    <property type="project" value="TreeGrafter"/>
</dbReference>
<evidence type="ECO:0000313" key="1">
    <source>
        <dbReference type="EMBL" id="CEO55756.1"/>
    </source>
</evidence>
<dbReference type="Gene3D" id="3.80.10.10">
    <property type="entry name" value="Ribonuclease Inhibitor"/>
    <property type="match status" value="2"/>
</dbReference>
<gene>
    <name evidence="1" type="ORF">BN869_000011814_1</name>
</gene>
<dbReference type="AlphaFoldDB" id="A0A0B7KM06"/>